<dbReference type="EMBL" id="SWKV01000106">
    <property type="protein sequence ID" value="KAF3032246.1"/>
    <property type="molecule type" value="Genomic_DNA"/>
</dbReference>
<keyword evidence="2" id="KW-0472">Membrane</keyword>
<dbReference type="Proteomes" id="UP000758155">
    <property type="component" value="Unassembled WGS sequence"/>
</dbReference>
<feature type="region of interest" description="Disordered" evidence="1">
    <location>
        <begin position="159"/>
        <end position="180"/>
    </location>
</feature>
<name>A0A9P4WH63_9PLEO</name>
<keyword evidence="2" id="KW-0812">Transmembrane</keyword>
<organism evidence="3 4">
    <name type="scientific">Didymella heteroderae</name>
    <dbReference type="NCBI Taxonomy" id="1769908"/>
    <lineage>
        <taxon>Eukaryota</taxon>
        <taxon>Fungi</taxon>
        <taxon>Dikarya</taxon>
        <taxon>Ascomycota</taxon>
        <taxon>Pezizomycotina</taxon>
        <taxon>Dothideomycetes</taxon>
        <taxon>Pleosporomycetidae</taxon>
        <taxon>Pleosporales</taxon>
        <taxon>Pleosporineae</taxon>
        <taxon>Didymellaceae</taxon>
        <taxon>Didymella</taxon>
    </lineage>
</organism>
<evidence type="ECO:0000256" key="2">
    <source>
        <dbReference type="SAM" id="Phobius"/>
    </source>
</evidence>
<reference evidence="3" key="1">
    <citation type="submission" date="2019-04" db="EMBL/GenBank/DDBJ databases">
        <title>Sequencing of skin fungus with MAO and IRED activity.</title>
        <authorList>
            <person name="Marsaioli A.J."/>
            <person name="Bonatto J.M.C."/>
            <person name="Reis Junior O."/>
        </authorList>
    </citation>
    <scope>NUCLEOTIDE SEQUENCE</scope>
    <source>
        <strain evidence="3">28M1</strain>
    </source>
</reference>
<evidence type="ECO:0000256" key="1">
    <source>
        <dbReference type="SAM" id="MobiDB-lite"/>
    </source>
</evidence>
<proteinExistence type="predicted"/>
<feature type="transmembrane region" description="Helical" evidence="2">
    <location>
        <begin position="122"/>
        <end position="145"/>
    </location>
</feature>
<accession>A0A9P4WH63</accession>
<keyword evidence="2" id="KW-1133">Transmembrane helix</keyword>
<sequence length="180" mass="20268">MDHIRKEPHLEDIQCRCLTFRANERPTSCNFFESKGFGWRSAQILASQYDIKVQFASKSTISKVLSIPAPLPSDVLRTVATGDALSAAADANISQNKIVCGFGREVRHMTHQDRHFEPQTHFIGQVIAWIVLSIVLYAAGEYIWIKYASRRPIKLKGEEKPIRARPTSVMSEKCTPPDSP</sequence>
<gene>
    <name evidence="3" type="ORF">E8E12_002360</name>
</gene>
<comment type="caution">
    <text evidence="3">The sequence shown here is derived from an EMBL/GenBank/DDBJ whole genome shotgun (WGS) entry which is preliminary data.</text>
</comment>
<protein>
    <submittedName>
        <fullName evidence="3">Uncharacterized protein</fullName>
    </submittedName>
</protein>
<keyword evidence="4" id="KW-1185">Reference proteome</keyword>
<evidence type="ECO:0000313" key="4">
    <source>
        <dbReference type="Proteomes" id="UP000758155"/>
    </source>
</evidence>
<dbReference type="AlphaFoldDB" id="A0A9P4WH63"/>
<dbReference type="OrthoDB" id="3768069at2759"/>
<evidence type="ECO:0000313" key="3">
    <source>
        <dbReference type="EMBL" id="KAF3032246.1"/>
    </source>
</evidence>